<keyword evidence="7" id="KW-1185">Reference proteome</keyword>
<dbReference type="EMBL" id="BEZZ01001408">
    <property type="protein sequence ID" value="GCC18350.1"/>
    <property type="molecule type" value="Genomic_DNA"/>
</dbReference>
<evidence type="ECO:0000256" key="1">
    <source>
        <dbReference type="ARBA" id="ARBA00004922"/>
    </source>
</evidence>
<dbReference type="InterPro" id="IPR057279">
    <property type="entry name" value="MGAT4"/>
</dbReference>
<evidence type="ECO:0000256" key="2">
    <source>
        <dbReference type="ARBA" id="ARBA00022676"/>
    </source>
</evidence>
<dbReference type="GO" id="GO:0006487">
    <property type="term" value="P:protein N-linked glycosylation"/>
    <property type="evidence" value="ECO:0007669"/>
    <property type="project" value="TreeGrafter"/>
</dbReference>
<gene>
    <name evidence="6" type="ORF">chiPu_0017902</name>
</gene>
<evidence type="ECO:0000259" key="4">
    <source>
        <dbReference type="Pfam" id="PF04666"/>
    </source>
</evidence>
<name>A0A401RJP1_CHIPU</name>
<evidence type="ECO:0000259" key="5">
    <source>
        <dbReference type="Pfam" id="PF23524"/>
    </source>
</evidence>
<evidence type="ECO:0000313" key="6">
    <source>
        <dbReference type="EMBL" id="GCC18350.1"/>
    </source>
</evidence>
<feature type="domain" description="MGAT4 conserved region" evidence="4">
    <location>
        <begin position="64"/>
        <end position="310"/>
    </location>
</feature>
<evidence type="ECO:0000256" key="3">
    <source>
        <dbReference type="ARBA" id="ARBA00022679"/>
    </source>
</evidence>
<keyword evidence="2" id="KW-0328">Glycosyltransferase</keyword>
<reference evidence="6 7" key="1">
    <citation type="journal article" date="2018" name="Nat. Ecol. Evol.">
        <title>Shark genomes provide insights into elasmobranch evolution and the origin of vertebrates.</title>
        <authorList>
            <person name="Hara Y"/>
            <person name="Yamaguchi K"/>
            <person name="Onimaru K"/>
            <person name="Kadota M"/>
            <person name="Koyanagi M"/>
            <person name="Keeley SD"/>
            <person name="Tatsumi K"/>
            <person name="Tanaka K"/>
            <person name="Motone F"/>
            <person name="Kageyama Y"/>
            <person name="Nozu R"/>
            <person name="Adachi N"/>
            <person name="Nishimura O"/>
            <person name="Nakagawa R"/>
            <person name="Tanegashima C"/>
            <person name="Kiyatake I"/>
            <person name="Matsumoto R"/>
            <person name="Murakumo K"/>
            <person name="Nishida K"/>
            <person name="Terakita A"/>
            <person name="Kuratani S"/>
            <person name="Sato K"/>
            <person name="Hyodo S Kuraku.S."/>
        </authorList>
    </citation>
    <scope>NUCLEOTIDE SEQUENCE [LARGE SCALE GENOMIC DNA]</scope>
</reference>
<feature type="domain" description="MGAT4 A/B/C C-terminal" evidence="5">
    <location>
        <begin position="325"/>
        <end position="452"/>
    </location>
</feature>
<proteinExistence type="predicted"/>
<dbReference type="PANTHER" id="PTHR12062:SF29">
    <property type="entry name" value="ALPHA-1,3-MANNOSYL-GLYCOPROTEIN 4-BETA-N-ACETYLGLUCOSAMINYLTRANSFERASE C"/>
    <property type="match status" value="1"/>
</dbReference>
<organism evidence="6 7">
    <name type="scientific">Chiloscyllium punctatum</name>
    <name type="common">Brownbanded bambooshark</name>
    <name type="synonym">Hemiscyllium punctatum</name>
    <dbReference type="NCBI Taxonomy" id="137246"/>
    <lineage>
        <taxon>Eukaryota</taxon>
        <taxon>Metazoa</taxon>
        <taxon>Chordata</taxon>
        <taxon>Craniata</taxon>
        <taxon>Vertebrata</taxon>
        <taxon>Chondrichthyes</taxon>
        <taxon>Elasmobranchii</taxon>
        <taxon>Galeomorphii</taxon>
        <taxon>Galeoidea</taxon>
        <taxon>Orectolobiformes</taxon>
        <taxon>Hemiscylliidae</taxon>
        <taxon>Chiloscyllium</taxon>
    </lineage>
</organism>
<evidence type="ECO:0000313" key="7">
    <source>
        <dbReference type="Proteomes" id="UP000287033"/>
    </source>
</evidence>
<sequence length="461" mass="53325">MDIKMKGTDPFKLKLGMRAPRDILIAFEKNIAWNEKNNSGELGKICKQRWQNSPAEITFSHPLNISYIYLAGTAPKSRKYLSIGISSVKRMRENYLMDTLQSIFVKSSYEELEQMVVVIYLADFDMAWNLKTAAEVKAQFTSHISAGHLLVIQCPKHIYPTLEGLKRNYNDPQKRVQFRSKQNVDYAFLVNFCTDLSEYYLMLEDDVFCAKNFLSSIKRFIALSKGSSWATLTFSKLGYIGKLYHSVDLPKLARFLLMFYDEMPCDWLLELFHRSKAQPNEMRFKPSLFQHMGTYSSFQDMHNKLKDDEFQEYMGILPDNPPALVFTDIPVYEQHLPAKAYEFGIGQFWGKSPKEGNYFLVVLESPVKITKIRVWTGSPEHKGDILHSGNLQVGRDKTTENGHQSCKTYHQLGTFNAGKFEMENVTNHISEPMKCIQVLVTEDQTDWLIISEVNIWIEKEK</sequence>
<comment type="pathway">
    <text evidence="1">Protein modification; protein glycosylation.</text>
</comment>
<keyword evidence="3" id="KW-0808">Transferase</keyword>
<dbReference type="OrthoDB" id="2016523at2759"/>
<dbReference type="PANTHER" id="PTHR12062">
    <property type="entry name" value="N-ACETYLGLUCOSAMINYLTRANSFERASE VI"/>
    <property type="match status" value="1"/>
</dbReference>
<evidence type="ECO:0008006" key="8">
    <source>
        <dbReference type="Google" id="ProtNLM"/>
    </source>
</evidence>
<dbReference type="OMA" id="HFPKLAW"/>
<dbReference type="Pfam" id="PF04666">
    <property type="entry name" value="MGAT4_cons"/>
    <property type="match status" value="1"/>
</dbReference>
<dbReference type="Proteomes" id="UP000287033">
    <property type="component" value="Unassembled WGS sequence"/>
</dbReference>
<dbReference type="STRING" id="137246.A0A401RJP1"/>
<accession>A0A401RJP1</accession>
<dbReference type="AlphaFoldDB" id="A0A401RJP1"/>
<dbReference type="InterPro" id="IPR006759">
    <property type="entry name" value="Glyco_transf_54"/>
</dbReference>
<dbReference type="Pfam" id="PF23524">
    <property type="entry name" value="MGAT4A_C"/>
    <property type="match status" value="1"/>
</dbReference>
<protein>
    <recommendedName>
        <fullName evidence="8">Alpha-1,3-mannosyl-glycoprotein 4-beta-N-acetylglucosaminyltransferase C</fullName>
    </recommendedName>
</protein>
<dbReference type="InterPro" id="IPR056576">
    <property type="entry name" value="MGAT4_A/B/C_C"/>
</dbReference>
<dbReference type="GO" id="GO:0008375">
    <property type="term" value="F:acetylglucosaminyltransferase activity"/>
    <property type="evidence" value="ECO:0007669"/>
    <property type="project" value="TreeGrafter"/>
</dbReference>
<comment type="caution">
    <text evidence="6">The sequence shown here is derived from an EMBL/GenBank/DDBJ whole genome shotgun (WGS) entry which is preliminary data.</text>
</comment>
<dbReference type="Gene3D" id="2.60.120.260">
    <property type="entry name" value="Galactose-binding domain-like"/>
    <property type="match status" value="1"/>
</dbReference>